<organism evidence="1 2">
    <name type="scientific">Pristionchus mayeri</name>
    <dbReference type="NCBI Taxonomy" id="1317129"/>
    <lineage>
        <taxon>Eukaryota</taxon>
        <taxon>Metazoa</taxon>
        <taxon>Ecdysozoa</taxon>
        <taxon>Nematoda</taxon>
        <taxon>Chromadorea</taxon>
        <taxon>Rhabditida</taxon>
        <taxon>Rhabditina</taxon>
        <taxon>Diplogasteromorpha</taxon>
        <taxon>Diplogasteroidea</taxon>
        <taxon>Neodiplogasteridae</taxon>
        <taxon>Pristionchus</taxon>
    </lineage>
</organism>
<sequence>MDEIQKVPFSIDLAESSVCDIVLKTIRFQFVSDSVESDRCGCNTFFVNGKINNPVHRNSEHLK</sequence>
<name>A0AAN5C5N3_9BILA</name>
<dbReference type="AlphaFoldDB" id="A0AAN5C5N3"/>
<keyword evidence="2" id="KW-1185">Reference proteome</keyword>
<feature type="non-terminal residue" evidence="1">
    <location>
        <position position="63"/>
    </location>
</feature>
<evidence type="ECO:0000313" key="2">
    <source>
        <dbReference type="Proteomes" id="UP001328107"/>
    </source>
</evidence>
<evidence type="ECO:0000313" key="1">
    <source>
        <dbReference type="EMBL" id="GMR38388.1"/>
    </source>
</evidence>
<reference evidence="2" key="1">
    <citation type="submission" date="2022-10" db="EMBL/GenBank/DDBJ databases">
        <title>Genome assembly of Pristionchus species.</title>
        <authorList>
            <person name="Yoshida K."/>
            <person name="Sommer R.J."/>
        </authorList>
    </citation>
    <scope>NUCLEOTIDE SEQUENCE [LARGE SCALE GENOMIC DNA]</scope>
    <source>
        <strain evidence="2">RS5460</strain>
    </source>
</reference>
<protein>
    <submittedName>
        <fullName evidence="1">Uncharacterized protein</fullName>
    </submittedName>
</protein>
<accession>A0AAN5C5N3</accession>
<dbReference type="EMBL" id="BTRK01000002">
    <property type="protein sequence ID" value="GMR38388.1"/>
    <property type="molecule type" value="Genomic_DNA"/>
</dbReference>
<dbReference type="Proteomes" id="UP001328107">
    <property type="component" value="Unassembled WGS sequence"/>
</dbReference>
<proteinExistence type="predicted"/>
<comment type="caution">
    <text evidence="1">The sequence shown here is derived from an EMBL/GenBank/DDBJ whole genome shotgun (WGS) entry which is preliminary data.</text>
</comment>
<gene>
    <name evidence="1" type="ORF">PMAYCL1PPCAC_08583</name>
</gene>